<evidence type="ECO:0000313" key="1">
    <source>
        <dbReference type="EMBL" id="UPK91572.1"/>
    </source>
</evidence>
<proteinExistence type="predicted"/>
<evidence type="ECO:0000313" key="2">
    <source>
        <dbReference type="Proteomes" id="UP000830768"/>
    </source>
</evidence>
<reference evidence="1" key="1">
    <citation type="submission" date="2021-11" db="EMBL/GenBank/DDBJ databases">
        <title>Fusarium solani-melongenae Genome sequencing and assembly.</title>
        <authorList>
            <person name="Xie S."/>
            <person name="Huang L."/>
            <person name="Zhang X."/>
        </authorList>
    </citation>
    <scope>NUCLEOTIDE SEQUENCE</scope>
    <source>
        <strain evidence="1">CRI 24-3</strain>
    </source>
</reference>
<sequence length="579" mass="66728">MLLSRLMIYHHQEHRLTVSPPQTRPTSSHTIDSGILTDNGSTNSGLRRANSMVGKQIRSKLLPHDNDPDYPPRFLPLGDLESIMCEGVVGEIITDALQVTKTDAIEMKKKICGKRSEPRRIKILATLILIEKVKHIRRFLDHDVWDDDLPLSPNFSDPIFQSWKPGHVESFCNRQYVVLAPIFDFTTMEHNNFVLNSRMPFLERLVWERRGAHGTISKVRIHQDHQFWNPNSAPKHDRACFAIKKFQDPIEFKKERQALERFSLPNKGHDHLVQLLLSYQLREEFFMIFPWAQGNLAEFWKKNSSNPASRHDSSWFLQQCLGLAGGLRKVHNDTSWPPGHGSNKSGSRNQGRHGDIKPENILFFPETGTARGRLVIADFTLMRFHSVGTVNYTEAGNVGFSETYYPPEVDVGSGTSVSQKYDIWTLGCVYLEFITWYLIGYKAIREDCFTDPDGKCLESFALLRSKNDKKHGVPTNRFFTQPDGSGAKWIRMLHGSRHGSEAVDDFLDLVEEHMLVAVPDGRWPMDKVYTELARILQRCEHDDPYWQWDKSRSIHNDDNFPPEFNDQVYLFFPTELTTC</sequence>
<name>A0ACD3YRI1_FUSSC</name>
<protein>
    <submittedName>
        <fullName evidence="1">Uncharacterized protein</fullName>
    </submittedName>
</protein>
<dbReference type="Proteomes" id="UP000830768">
    <property type="component" value="Chromosome 2"/>
</dbReference>
<organism evidence="1 2">
    <name type="scientific">Fusarium solani subsp. cucurbitae</name>
    <name type="common">Neocosmosporum cucurbitae</name>
    <dbReference type="NCBI Taxonomy" id="2747967"/>
    <lineage>
        <taxon>Eukaryota</taxon>
        <taxon>Fungi</taxon>
        <taxon>Dikarya</taxon>
        <taxon>Ascomycota</taxon>
        <taxon>Pezizomycotina</taxon>
        <taxon>Sordariomycetes</taxon>
        <taxon>Hypocreomycetidae</taxon>
        <taxon>Hypocreales</taxon>
        <taxon>Nectriaceae</taxon>
        <taxon>Fusarium</taxon>
        <taxon>Fusarium solani species complex</taxon>
    </lineage>
</organism>
<keyword evidence="2" id="KW-1185">Reference proteome</keyword>
<dbReference type="EMBL" id="CP090031">
    <property type="protein sequence ID" value="UPK91572.1"/>
    <property type="molecule type" value="Genomic_DNA"/>
</dbReference>
<gene>
    <name evidence="1" type="ORF">LCI18_002507</name>
</gene>
<accession>A0ACD3YRI1</accession>